<dbReference type="VEuPathDB" id="TriTrypDB:Tb427_000534800"/>
<evidence type="ECO:0000256" key="2">
    <source>
        <dbReference type="ARBA" id="ARBA00004609"/>
    </source>
</evidence>
<keyword evidence="3" id="KW-1003">Cell membrane</keyword>
<name>A0A1J0R9E0_9TRYP</name>
<dbReference type="EMBL" id="KX700460">
    <property type="protein sequence ID" value="APD74416.1"/>
    <property type="molecule type" value="Genomic_DNA"/>
</dbReference>
<evidence type="ECO:0000256" key="6">
    <source>
        <dbReference type="ARBA" id="ARBA00023136"/>
    </source>
</evidence>
<protein>
    <submittedName>
        <fullName evidence="13">Variant surface glycoprotein 1125.3028</fullName>
    </submittedName>
</protein>
<feature type="domain" description="Trypanosome variant surface glycoprotein B-type N-terminal" evidence="12">
    <location>
        <begin position="6"/>
        <end position="136"/>
    </location>
</feature>
<keyword evidence="5" id="KW-0732">Signal</keyword>
<evidence type="ECO:0000259" key="11">
    <source>
        <dbReference type="Pfam" id="PF10659"/>
    </source>
</evidence>
<evidence type="ECO:0000256" key="9">
    <source>
        <dbReference type="SAM" id="Coils"/>
    </source>
</evidence>
<organism evidence="13">
    <name type="scientific">Trypanosoma brucei</name>
    <dbReference type="NCBI Taxonomy" id="5691"/>
    <lineage>
        <taxon>Eukaryota</taxon>
        <taxon>Discoba</taxon>
        <taxon>Euglenozoa</taxon>
        <taxon>Kinetoplastea</taxon>
        <taxon>Metakinetoplastina</taxon>
        <taxon>Trypanosomatida</taxon>
        <taxon>Trypanosomatidae</taxon>
        <taxon>Trypanosoma</taxon>
    </lineage>
</organism>
<keyword evidence="7" id="KW-0325">Glycoprotein</keyword>
<dbReference type="Pfam" id="PF10659">
    <property type="entry name" value="Trypan_glycop_C"/>
    <property type="match status" value="1"/>
</dbReference>
<evidence type="ECO:0000313" key="13">
    <source>
        <dbReference type="EMBL" id="APD74416.1"/>
    </source>
</evidence>
<evidence type="ECO:0000256" key="8">
    <source>
        <dbReference type="ARBA" id="ARBA00023288"/>
    </source>
</evidence>
<evidence type="ECO:0000256" key="1">
    <source>
        <dbReference type="ARBA" id="ARBA00002523"/>
    </source>
</evidence>
<dbReference type="InterPro" id="IPR019609">
    <property type="entry name" value="Variant_surf_glycoprt_trypan_C"/>
</dbReference>
<evidence type="ECO:0000259" key="12">
    <source>
        <dbReference type="Pfam" id="PF13206"/>
    </source>
</evidence>
<keyword evidence="9" id="KW-0175">Coiled coil</keyword>
<reference evidence="13" key="1">
    <citation type="submission" date="2016-08" db="EMBL/GenBank/DDBJ databases">
        <title>VSG repertoire of Trypanosoma brucei EATRO 1125.</title>
        <authorList>
            <person name="Cross G.A."/>
        </authorList>
    </citation>
    <scope>NUCLEOTIDE SEQUENCE</scope>
    <source>
        <strain evidence="13">EATRO 1125</strain>
    </source>
</reference>
<feature type="region of interest" description="Disordered" evidence="10">
    <location>
        <begin position="237"/>
        <end position="256"/>
    </location>
</feature>
<keyword evidence="8" id="KW-0449">Lipoprotein</keyword>
<evidence type="ECO:0000256" key="5">
    <source>
        <dbReference type="ARBA" id="ARBA00022729"/>
    </source>
</evidence>
<proteinExistence type="predicted"/>
<evidence type="ECO:0000256" key="10">
    <source>
        <dbReference type="SAM" id="MobiDB-lite"/>
    </source>
</evidence>
<accession>A0A1J0R9E0</accession>
<comment type="function">
    <text evidence="1">VSG forms a coat on the surface of the parasite. The trypanosome evades the immune response of the host by expressing a series of antigenically distinct VSGs from an estimated 1000 VSG genes.</text>
</comment>
<sequence length="256" mass="27329">MTSGELATTCVNRRTALGNWNGQQDEASDKLKEILQHCQKTSAIGDVESTIGRTITDLRSELYASGGNGYLGAYLKTNCDGSSANGTCVKYTGLTQTDSTAFDKTAWVAKLNSVATALQRNRQAAEQAKHLANNLEAELLASYGKAIEVRMRKSPATTAPSAETSKEEISAKQKVKCEAIQKAADCKTKTECKWNGADGKDGKHCKLNTTATEQEKTQTGTGETATGTAATGCARHETDKTDCEKDKADGEKKSCI</sequence>
<evidence type="ECO:0000256" key="3">
    <source>
        <dbReference type="ARBA" id="ARBA00022475"/>
    </source>
</evidence>
<keyword evidence="6" id="KW-0472">Membrane</keyword>
<evidence type="ECO:0000256" key="4">
    <source>
        <dbReference type="ARBA" id="ARBA00022622"/>
    </source>
</evidence>
<dbReference type="Pfam" id="PF13206">
    <property type="entry name" value="VSG_B"/>
    <property type="match status" value="1"/>
</dbReference>
<dbReference type="AlphaFoldDB" id="A0A1J0R9E0"/>
<dbReference type="GO" id="GO:0005886">
    <property type="term" value="C:plasma membrane"/>
    <property type="evidence" value="ECO:0007669"/>
    <property type="project" value="UniProtKB-SubCell"/>
</dbReference>
<feature type="region of interest" description="Disordered" evidence="10">
    <location>
        <begin position="211"/>
        <end position="231"/>
    </location>
</feature>
<dbReference type="InterPro" id="IPR025932">
    <property type="entry name" value="Trypano_VSG_B_N_dom"/>
</dbReference>
<feature type="domain" description="Trypanosome variant surface glycoprotein C-terminal" evidence="11">
    <location>
        <begin position="177"/>
        <end position="255"/>
    </location>
</feature>
<feature type="coiled-coil region" evidence="9">
    <location>
        <begin position="108"/>
        <end position="138"/>
    </location>
</feature>
<evidence type="ECO:0000256" key="7">
    <source>
        <dbReference type="ARBA" id="ARBA00023180"/>
    </source>
</evidence>
<dbReference type="GO" id="GO:0098552">
    <property type="term" value="C:side of membrane"/>
    <property type="evidence" value="ECO:0007669"/>
    <property type="project" value="UniProtKB-KW"/>
</dbReference>
<keyword evidence="4" id="KW-0336">GPI-anchor</keyword>
<comment type="subcellular location">
    <subcellularLocation>
        <location evidence="2">Cell membrane</location>
        <topology evidence="2">Lipid-anchor</topology>
        <topology evidence="2">GPI-anchor</topology>
    </subcellularLocation>
</comment>